<organism evidence="1 2">
    <name type="scientific">Amycolatopsis saalfeldensis</name>
    <dbReference type="NCBI Taxonomy" id="394193"/>
    <lineage>
        <taxon>Bacteria</taxon>
        <taxon>Bacillati</taxon>
        <taxon>Actinomycetota</taxon>
        <taxon>Actinomycetes</taxon>
        <taxon>Pseudonocardiales</taxon>
        <taxon>Pseudonocardiaceae</taxon>
        <taxon>Amycolatopsis</taxon>
    </lineage>
</organism>
<dbReference type="GO" id="GO:0004519">
    <property type="term" value="F:endonuclease activity"/>
    <property type="evidence" value="ECO:0007669"/>
    <property type="project" value="UniProtKB-KW"/>
</dbReference>
<keyword evidence="1" id="KW-0269">Exonuclease</keyword>
<dbReference type="STRING" id="394193.SAMN04489732_1425"/>
<evidence type="ECO:0000313" key="2">
    <source>
        <dbReference type="Proteomes" id="UP000198582"/>
    </source>
</evidence>
<dbReference type="EMBL" id="FOEF01000042">
    <property type="protein sequence ID" value="SEP54281.1"/>
    <property type="molecule type" value="Genomic_DNA"/>
</dbReference>
<keyword evidence="1" id="KW-0540">Nuclease</keyword>
<dbReference type="RefSeq" id="WP_091629473.1">
    <property type="nucleotide sequence ID" value="NZ_FOEF01000042.1"/>
</dbReference>
<reference evidence="1 2" key="1">
    <citation type="submission" date="2016-10" db="EMBL/GenBank/DDBJ databases">
        <authorList>
            <person name="de Groot N.N."/>
        </authorList>
    </citation>
    <scope>NUCLEOTIDE SEQUENCE [LARGE SCALE GENOMIC DNA]</scope>
    <source>
        <strain evidence="1 2">DSM 44993</strain>
    </source>
</reference>
<gene>
    <name evidence="1" type="ORF">SAMN04489732_1425</name>
</gene>
<dbReference type="AlphaFoldDB" id="A0A1H8YQK2"/>
<dbReference type="SUPFAM" id="SSF56219">
    <property type="entry name" value="DNase I-like"/>
    <property type="match status" value="1"/>
</dbReference>
<accession>A0A1H8YQK2</accession>
<dbReference type="GO" id="GO:0004527">
    <property type="term" value="F:exonuclease activity"/>
    <property type="evidence" value="ECO:0007669"/>
    <property type="project" value="UniProtKB-KW"/>
</dbReference>
<keyword evidence="1" id="KW-0255">Endonuclease</keyword>
<dbReference type="OrthoDB" id="3481322at2"/>
<dbReference type="Proteomes" id="UP000198582">
    <property type="component" value="Unassembled WGS sequence"/>
</dbReference>
<keyword evidence="1" id="KW-0378">Hydrolase</keyword>
<evidence type="ECO:0000313" key="1">
    <source>
        <dbReference type="EMBL" id="SEP54281.1"/>
    </source>
</evidence>
<dbReference type="Gene3D" id="3.60.10.10">
    <property type="entry name" value="Endonuclease/exonuclease/phosphatase"/>
    <property type="match status" value="1"/>
</dbReference>
<protein>
    <submittedName>
        <fullName evidence="1">Endonuclease/Exonuclease/phosphatase family protein</fullName>
    </submittedName>
</protein>
<sequence length="288" mass="31878">MLLCTANLFDYNKSPIDADRQLRERETILAAAPDVLCVQEFWHATRAPDDPALARAFAEFCDQLGMVGRLAYAPSFCHVGVLWRPGSASVESWQEYSRWQWHHGLGMAVLDIGAAAPIRVATTQLHPADPAGRFTEAGYLAMAGLGNPNLVTFLGADFNAAGREPALPGQHGSFYDPEPYHDQQRGLPHQQFQVEWNDDPDAEPLLDRRALERARRAGLVDIAHHLGVSWRRTSGHHPGDPHGDRRPDGWRGSVAALPLVTHYQVDETADSDHALVSIRIAPERIGNR</sequence>
<proteinExistence type="predicted"/>
<keyword evidence="2" id="KW-1185">Reference proteome</keyword>
<name>A0A1H8YQK2_9PSEU</name>
<dbReference type="InterPro" id="IPR036691">
    <property type="entry name" value="Endo/exonu/phosph_ase_sf"/>
</dbReference>